<evidence type="ECO:0000313" key="8">
    <source>
        <dbReference type="EMBL" id="KAH3680209.1"/>
    </source>
</evidence>
<keyword evidence="7" id="KW-0472">Membrane</keyword>
<dbReference type="AlphaFoldDB" id="A0A9P8TIN0"/>
<feature type="compositionally biased region" description="Basic and acidic residues" evidence="6">
    <location>
        <begin position="583"/>
        <end position="593"/>
    </location>
</feature>
<evidence type="ECO:0000256" key="4">
    <source>
        <dbReference type="PIRSR" id="PIRSR600407-2"/>
    </source>
</evidence>
<dbReference type="Proteomes" id="UP000769528">
    <property type="component" value="Unassembled WGS sequence"/>
</dbReference>
<dbReference type="EMBL" id="JAEUBF010000152">
    <property type="protein sequence ID" value="KAH3680209.1"/>
    <property type="molecule type" value="Genomic_DNA"/>
</dbReference>
<dbReference type="CDD" id="cd24003">
    <property type="entry name" value="ASKHA_NBD_GDA1_CD39_NTPase"/>
    <property type="match status" value="1"/>
</dbReference>
<keyword evidence="4" id="KW-0547">Nucleotide-binding</keyword>
<dbReference type="PANTHER" id="PTHR11782:SF121">
    <property type="entry name" value="NUCLEOSIDE-DIPHOSPHATASE MIG-23"/>
    <property type="match status" value="1"/>
</dbReference>
<name>A0A9P8TIN0_9ASCO</name>
<dbReference type="GO" id="GO:0017111">
    <property type="term" value="F:ribonucleoside triphosphate phosphatase activity"/>
    <property type="evidence" value="ECO:0007669"/>
    <property type="project" value="TreeGrafter"/>
</dbReference>
<protein>
    <recommendedName>
        <fullName evidence="10">Golgi apyrase</fullName>
    </recommendedName>
</protein>
<keyword evidence="9" id="KW-1185">Reference proteome</keyword>
<feature type="binding site" evidence="4">
    <location>
        <begin position="192"/>
        <end position="196"/>
    </location>
    <ligand>
        <name>ATP</name>
        <dbReference type="ChEBI" id="CHEBI:30616"/>
    </ligand>
</feature>
<accession>A0A9P8TIN0</accession>
<keyword evidence="7" id="KW-0812">Transmembrane</keyword>
<reference evidence="8" key="2">
    <citation type="submission" date="2021-01" db="EMBL/GenBank/DDBJ databases">
        <authorList>
            <person name="Schikora-Tamarit M.A."/>
        </authorList>
    </citation>
    <scope>NUCLEOTIDE SEQUENCE</scope>
    <source>
        <strain evidence="8">CBS6341</strain>
    </source>
</reference>
<keyword evidence="4" id="KW-0067">ATP-binding</keyword>
<evidence type="ECO:0000313" key="9">
    <source>
        <dbReference type="Proteomes" id="UP000769528"/>
    </source>
</evidence>
<dbReference type="Gene3D" id="3.30.420.150">
    <property type="entry name" value="Exopolyphosphatase. Domain 2"/>
    <property type="match status" value="1"/>
</dbReference>
<evidence type="ECO:0000256" key="1">
    <source>
        <dbReference type="ARBA" id="ARBA00009283"/>
    </source>
</evidence>
<evidence type="ECO:0008006" key="10">
    <source>
        <dbReference type="Google" id="ProtNLM"/>
    </source>
</evidence>
<evidence type="ECO:0000256" key="7">
    <source>
        <dbReference type="SAM" id="Phobius"/>
    </source>
</evidence>
<dbReference type="PROSITE" id="PS01238">
    <property type="entry name" value="GDA1_CD39_NTPASE"/>
    <property type="match status" value="1"/>
</dbReference>
<proteinExistence type="inferred from homology"/>
<dbReference type="Pfam" id="PF01150">
    <property type="entry name" value="GDA1_CD39"/>
    <property type="match status" value="1"/>
</dbReference>
<dbReference type="PANTHER" id="PTHR11782">
    <property type="entry name" value="ADENOSINE/GUANOSINE DIPHOSPHATASE"/>
    <property type="match status" value="1"/>
</dbReference>
<evidence type="ECO:0000256" key="2">
    <source>
        <dbReference type="ARBA" id="ARBA00022801"/>
    </source>
</evidence>
<organism evidence="8 9">
    <name type="scientific">Wickerhamomyces mucosus</name>
    <dbReference type="NCBI Taxonomy" id="1378264"/>
    <lineage>
        <taxon>Eukaryota</taxon>
        <taxon>Fungi</taxon>
        <taxon>Dikarya</taxon>
        <taxon>Ascomycota</taxon>
        <taxon>Saccharomycotina</taxon>
        <taxon>Saccharomycetes</taxon>
        <taxon>Phaffomycetales</taxon>
        <taxon>Wickerhamomycetaceae</taxon>
        <taxon>Wickerhamomyces</taxon>
    </lineage>
</organism>
<evidence type="ECO:0000256" key="3">
    <source>
        <dbReference type="PIRSR" id="PIRSR600407-1"/>
    </source>
</evidence>
<dbReference type="GO" id="GO:0046036">
    <property type="term" value="P:CTP metabolic process"/>
    <property type="evidence" value="ECO:0007669"/>
    <property type="project" value="TreeGrafter"/>
</dbReference>
<feature type="active site" description="Proton acceptor" evidence="3">
    <location>
        <position position="159"/>
    </location>
</feature>
<keyword evidence="2 5" id="KW-0378">Hydrolase</keyword>
<keyword evidence="7" id="KW-1133">Transmembrane helix</keyword>
<feature type="transmembrane region" description="Helical" evidence="7">
    <location>
        <begin position="505"/>
        <end position="523"/>
    </location>
</feature>
<reference evidence="8" key="1">
    <citation type="journal article" date="2021" name="Open Biol.">
        <title>Shared evolutionary footprints suggest mitochondrial oxidative damage underlies multiple complex I losses in fungi.</title>
        <authorList>
            <person name="Schikora-Tamarit M.A."/>
            <person name="Marcet-Houben M."/>
            <person name="Nosek J."/>
            <person name="Gabaldon T."/>
        </authorList>
    </citation>
    <scope>NUCLEOTIDE SEQUENCE</scope>
    <source>
        <strain evidence="8">CBS6341</strain>
    </source>
</reference>
<evidence type="ECO:0000256" key="5">
    <source>
        <dbReference type="RuleBase" id="RU003833"/>
    </source>
</evidence>
<dbReference type="Gene3D" id="3.30.420.40">
    <property type="match status" value="1"/>
</dbReference>
<dbReference type="GO" id="GO:0005794">
    <property type="term" value="C:Golgi apparatus"/>
    <property type="evidence" value="ECO:0007669"/>
    <property type="project" value="TreeGrafter"/>
</dbReference>
<feature type="region of interest" description="Disordered" evidence="6">
    <location>
        <begin position="571"/>
        <end position="593"/>
    </location>
</feature>
<comment type="similarity">
    <text evidence="1 5">Belongs to the GDA1/CD39 NTPase family.</text>
</comment>
<dbReference type="GO" id="GO:0016020">
    <property type="term" value="C:membrane"/>
    <property type="evidence" value="ECO:0007669"/>
    <property type="project" value="TreeGrafter"/>
</dbReference>
<evidence type="ECO:0000256" key="6">
    <source>
        <dbReference type="SAM" id="MobiDB-lite"/>
    </source>
</evidence>
<dbReference type="GO" id="GO:0005524">
    <property type="term" value="F:ATP binding"/>
    <property type="evidence" value="ECO:0007669"/>
    <property type="project" value="UniProtKB-KW"/>
</dbReference>
<dbReference type="OrthoDB" id="6372431at2759"/>
<dbReference type="InterPro" id="IPR000407">
    <property type="entry name" value="GDA1_CD39_NTPase"/>
</dbReference>
<comment type="caution">
    <text evidence="8">The sequence shown here is derived from an EMBL/GenBank/DDBJ whole genome shotgun (WGS) entry which is preliminary data.</text>
</comment>
<dbReference type="GO" id="GO:0004382">
    <property type="term" value="F:GDP phosphatase activity"/>
    <property type="evidence" value="ECO:0007669"/>
    <property type="project" value="TreeGrafter"/>
</dbReference>
<gene>
    <name evidence="8" type="ORF">WICMUC_000474</name>
</gene>
<dbReference type="GO" id="GO:0045134">
    <property type="term" value="F:UDP phosphatase activity"/>
    <property type="evidence" value="ECO:0007669"/>
    <property type="project" value="TreeGrafter"/>
</dbReference>
<sequence length="593" mass="67906">MSNKDNDKVPSDYIVVIDAGSKGTRAFLYKSTQVTGANLEERSDDWFTNVDSSKSDSYPRIELIKKKKIKPGISEYVNDLNQLDKHYMGKLLEPIEKHIPKSQLSRTPIFLHATGGTRVLKIENQEKILGKICSYLQKNHHFYLPDCLSHINTISGETEGLYGWIGINYKYGAFQPRTQVKDKTLGLLDLGGASSQLAFEPLDFTKHNDEFLHKVNLDFTGEGGVEYSVFSQSFLGGINQAYKKHQERVVEKYNSIDPCLPAGAVQSFQQEETSKKFTIEGSGNFRNCIDSLYNLLTELSVDKYCKSNDETSIESCIVSDFLPKMDFKVSNFVGINEFHDNLEDYSNYDQFYSKTKTLCNKKVEMASEKKEKDDFDECFKSIWIINILHQSLGFPRYEIDESEPNEESSSFPVTDFKILDDFSWTLGRAVLYEFYENAKRLGLESPTVGYFEPRSTKFIPGGEIDGVSMRPEAITNISDKAKEPQTDDGEDDDNEWNQAFENHRLYGSIFFLVILIVIVYLMLGRAKRQSIGDALKRIYHERLRPIIIPYQTIDRVGDDGDLELGDIERHIEQNEQLQEDNEEQGKKDSFEIE</sequence>
<dbReference type="GO" id="GO:0006256">
    <property type="term" value="P:UDP catabolic process"/>
    <property type="evidence" value="ECO:0007669"/>
    <property type="project" value="TreeGrafter"/>
</dbReference>